<accession>A0ABV7J9F8</accession>
<sequence length="192" mass="21773">MENQQLQRLKLVNQDTVLSLVNRVISRDDHAAFARLVQIHQNLIRHFLRRLTAGDHATAEDLSQETFLLAYRKIRQFKGKGSFSAWLHTIAYRLFLKQIKPVQVVSFDAELHSQATGSNPNDADLEAERLMQILNQKERAVITLSCAAGMSHGEIQAVTQLPLGTIKSLIQRGRQKLLKHFAQPTKQQQVSS</sequence>
<dbReference type="InterPro" id="IPR014284">
    <property type="entry name" value="RNA_pol_sigma-70_dom"/>
</dbReference>
<dbReference type="NCBIfam" id="TIGR02937">
    <property type="entry name" value="sigma70-ECF"/>
    <property type="match status" value="1"/>
</dbReference>
<feature type="domain" description="RNA polymerase sigma factor 70 region 4 type 2" evidence="6">
    <location>
        <begin position="126"/>
        <end position="177"/>
    </location>
</feature>
<dbReference type="InterPro" id="IPR039425">
    <property type="entry name" value="RNA_pol_sigma-70-like"/>
</dbReference>
<dbReference type="Pfam" id="PF08281">
    <property type="entry name" value="Sigma70_r4_2"/>
    <property type="match status" value="1"/>
</dbReference>
<comment type="caution">
    <text evidence="7">The sequence shown here is derived from an EMBL/GenBank/DDBJ whole genome shotgun (WGS) entry which is preliminary data.</text>
</comment>
<reference evidence="8" key="1">
    <citation type="journal article" date="2019" name="Int. J. Syst. Evol. Microbiol.">
        <title>The Global Catalogue of Microorganisms (GCM) 10K type strain sequencing project: providing services to taxonomists for standard genome sequencing and annotation.</title>
        <authorList>
            <consortium name="The Broad Institute Genomics Platform"/>
            <consortium name="The Broad Institute Genome Sequencing Center for Infectious Disease"/>
            <person name="Wu L."/>
            <person name="Ma J."/>
        </authorList>
    </citation>
    <scope>NUCLEOTIDE SEQUENCE [LARGE SCALE GENOMIC DNA]</scope>
    <source>
        <strain evidence="8">KCTC 42953</strain>
    </source>
</reference>
<dbReference type="InterPro" id="IPR013325">
    <property type="entry name" value="RNA_pol_sigma_r2"/>
</dbReference>
<dbReference type="SUPFAM" id="SSF88659">
    <property type="entry name" value="Sigma3 and sigma4 domains of RNA polymerase sigma factors"/>
    <property type="match status" value="1"/>
</dbReference>
<evidence type="ECO:0000256" key="4">
    <source>
        <dbReference type="ARBA" id="ARBA00023163"/>
    </source>
</evidence>
<evidence type="ECO:0000259" key="5">
    <source>
        <dbReference type="Pfam" id="PF04542"/>
    </source>
</evidence>
<gene>
    <name evidence="7" type="ORF">ACFODZ_11065</name>
</gene>
<evidence type="ECO:0000256" key="2">
    <source>
        <dbReference type="ARBA" id="ARBA00023015"/>
    </source>
</evidence>
<keyword evidence="4" id="KW-0804">Transcription</keyword>
<evidence type="ECO:0000313" key="8">
    <source>
        <dbReference type="Proteomes" id="UP001595533"/>
    </source>
</evidence>
<protein>
    <submittedName>
        <fullName evidence="7">RNA polymerase sigma factor</fullName>
    </submittedName>
</protein>
<proteinExistence type="inferred from homology"/>
<organism evidence="7 8">
    <name type="scientific">Marinicella sediminis</name>
    <dbReference type="NCBI Taxonomy" id="1792834"/>
    <lineage>
        <taxon>Bacteria</taxon>
        <taxon>Pseudomonadati</taxon>
        <taxon>Pseudomonadota</taxon>
        <taxon>Gammaproteobacteria</taxon>
        <taxon>Lysobacterales</taxon>
        <taxon>Marinicellaceae</taxon>
        <taxon>Marinicella</taxon>
    </lineage>
</organism>
<dbReference type="Pfam" id="PF04542">
    <property type="entry name" value="Sigma70_r2"/>
    <property type="match status" value="1"/>
</dbReference>
<dbReference type="InterPro" id="IPR013249">
    <property type="entry name" value="RNA_pol_sigma70_r4_t2"/>
</dbReference>
<evidence type="ECO:0000256" key="1">
    <source>
        <dbReference type="ARBA" id="ARBA00010641"/>
    </source>
</evidence>
<evidence type="ECO:0000256" key="3">
    <source>
        <dbReference type="ARBA" id="ARBA00023082"/>
    </source>
</evidence>
<dbReference type="Proteomes" id="UP001595533">
    <property type="component" value="Unassembled WGS sequence"/>
</dbReference>
<feature type="domain" description="RNA polymerase sigma-70 region 2" evidence="5">
    <location>
        <begin position="36"/>
        <end position="99"/>
    </location>
</feature>
<name>A0ABV7J9F8_9GAMM</name>
<dbReference type="PANTHER" id="PTHR43133:SF51">
    <property type="entry name" value="RNA POLYMERASE SIGMA FACTOR"/>
    <property type="match status" value="1"/>
</dbReference>
<dbReference type="Gene3D" id="1.10.1740.10">
    <property type="match status" value="1"/>
</dbReference>
<dbReference type="Gene3D" id="1.10.10.10">
    <property type="entry name" value="Winged helix-like DNA-binding domain superfamily/Winged helix DNA-binding domain"/>
    <property type="match status" value="1"/>
</dbReference>
<dbReference type="InterPro" id="IPR013324">
    <property type="entry name" value="RNA_pol_sigma_r3/r4-like"/>
</dbReference>
<dbReference type="InterPro" id="IPR036388">
    <property type="entry name" value="WH-like_DNA-bd_sf"/>
</dbReference>
<dbReference type="PANTHER" id="PTHR43133">
    <property type="entry name" value="RNA POLYMERASE ECF-TYPE SIGMA FACTO"/>
    <property type="match status" value="1"/>
</dbReference>
<keyword evidence="2" id="KW-0805">Transcription regulation</keyword>
<dbReference type="InterPro" id="IPR007627">
    <property type="entry name" value="RNA_pol_sigma70_r2"/>
</dbReference>
<keyword evidence="3" id="KW-0731">Sigma factor</keyword>
<comment type="similarity">
    <text evidence="1">Belongs to the sigma-70 factor family. ECF subfamily.</text>
</comment>
<evidence type="ECO:0000313" key="7">
    <source>
        <dbReference type="EMBL" id="MFC3194779.1"/>
    </source>
</evidence>
<dbReference type="RefSeq" id="WP_157892736.1">
    <property type="nucleotide sequence ID" value="NZ_JBHRTS010000005.1"/>
</dbReference>
<dbReference type="EMBL" id="JBHRTS010000005">
    <property type="protein sequence ID" value="MFC3194779.1"/>
    <property type="molecule type" value="Genomic_DNA"/>
</dbReference>
<keyword evidence="8" id="KW-1185">Reference proteome</keyword>
<evidence type="ECO:0000259" key="6">
    <source>
        <dbReference type="Pfam" id="PF08281"/>
    </source>
</evidence>
<dbReference type="SUPFAM" id="SSF88946">
    <property type="entry name" value="Sigma2 domain of RNA polymerase sigma factors"/>
    <property type="match status" value="1"/>
</dbReference>